<comment type="caution">
    <text evidence="1">The sequence shown here is derived from an EMBL/GenBank/DDBJ whole genome shotgun (WGS) entry which is preliminary data.</text>
</comment>
<proteinExistence type="predicted"/>
<accession>A0ABM9DY42</accession>
<name>A0ABM9DY42_9HYPH</name>
<keyword evidence="2" id="KW-1185">Reference proteome</keyword>
<protein>
    <recommendedName>
        <fullName evidence="3">Secreted protein</fullName>
    </recommendedName>
</protein>
<reference evidence="1 2" key="1">
    <citation type="submission" date="2022-03" db="EMBL/GenBank/DDBJ databases">
        <authorList>
            <person name="Brunel B."/>
        </authorList>
    </citation>
    <scope>NUCLEOTIDE SEQUENCE [LARGE SCALE GENOMIC DNA]</scope>
    <source>
        <strain evidence="1">STM5069sample</strain>
    </source>
</reference>
<evidence type="ECO:0000313" key="2">
    <source>
        <dbReference type="Proteomes" id="UP001153050"/>
    </source>
</evidence>
<sequence length="63" mass="7318">MRYRFAPLRANVLSASTLVTAAALIRSRNKKARCREEVAAGSISNTAREEVYRTQRRHRIWEE</sequence>
<organism evidence="1 2">
    <name type="scientific">Mesorhizobium escarrei</name>
    <dbReference type="NCBI Taxonomy" id="666018"/>
    <lineage>
        <taxon>Bacteria</taxon>
        <taxon>Pseudomonadati</taxon>
        <taxon>Pseudomonadota</taxon>
        <taxon>Alphaproteobacteria</taxon>
        <taxon>Hyphomicrobiales</taxon>
        <taxon>Phyllobacteriaceae</taxon>
        <taxon>Mesorhizobium</taxon>
    </lineage>
</organism>
<dbReference type="Proteomes" id="UP001153050">
    <property type="component" value="Unassembled WGS sequence"/>
</dbReference>
<dbReference type="EMBL" id="CAKXZT010000124">
    <property type="protein sequence ID" value="CAH2401701.1"/>
    <property type="molecule type" value="Genomic_DNA"/>
</dbReference>
<evidence type="ECO:0008006" key="3">
    <source>
        <dbReference type="Google" id="ProtNLM"/>
    </source>
</evidence>
<evidence type="ECO:0000313" key="1">
    <source>
        <dbReference type="EMBL" id="CAH2401701.1"/>
    </source>
</evidence>
<gene>
    <name evidence="1" type="ORF">MES5069_30128</name>
</gene>